<sequence>MIKNVEFTKSDFEFFELCIRLKFCYDNPTRTKDAETSKELYQTIRDLLDRPEKNNAIKNQFYSSIIPAISKKNLLTFYRKVKRLTNQERVAKKFPEVVKEIKEKIDDWQTMLLDRHTKKDYYVDPGEWEHREIQQRQSKNSKLQRKSSGGIFNDVLNPSNGKLESQEVEDTNSHRNEKSKLNSNTQDIENEKVSVLSVSSDQHLDMLIKGLNEYYKDANLKIELRQFNILKDLASKRISKNSEGPALRKRIFYNAKEKLLSYSWQWFELKNEHIMKREFNWNYTEPPFELKNQAMGHIDFLINHNDNTLGKQNHLFSAEFLFTYKYILIKTIPSLQTETHEFYCFPLTDSWDIPSMITGHKLAYNKIKQTITGSISIIRQCDVLKDDKNLEYGEFDFNDASLPQSVRSILVCPMELSVAVFKNINSNLSHLLNESYAVQWHIESLNIPTSTEREDM</sequence>
<evidence type="ECO:0000256" key="1">
    <source>
        <dbReference type="SAM" id="MobiDB-lite"/>
    </source>
</evidence>
<gene>
    <name evidence="2" type="ORF">A3860_02430</name>
</gene>
<reference evidence="2 3" key="1">
    <citation type="submission" date="2016-03" db="EMBL/GenBank/DDBJ databases">
        <title>Niastella vici sp. nov., isolated from farmland soil.</title>
        <authorList>
            <person name="Chen L."/>
            <person name="Wang D."/>
            <person name="Yang S."/>
            <person name="Wang G."/>
        </authorList>
    </citation>
    <scope>NUCLEOTIDE SEQUENCE [LARGE SCALE GENOMIC DNA]</scope>
    <source>
        <strain evidence="2 3">DJ57</strain>
    </source>
</reference>
<evidence type="ECO:0000313" key="2">
    <source>
        <dbReference type="EMBL" id="OQP67236.1"/>
    </source>
</evidence>
<dbReference type="EMBL" id="LVYD01000001">
    <property type="protein sequence ID" value="OQP67236.1"/>
    <property type="molecule type" value="Genomic_DNA"/>
</dbReference>
<keyword evidence="3" id="KW-1185">Reference proteome</keyword>
<evidence type="ECO:0000313" key="3">
    <source>
        <dbReference type="Proteomes" id="UP000192796"/>
    </source>
</evidence>
<feature type="region of interest" description="Disordered" evidence="1">
    <location>
        <begin position="133"/>
        <end position="186"/>
    </location>
</feature>
<dbReference type="AlphaFoldDB" id="A0A1V9G9T9"/>
<dbReference type="RefSeq" id="WP_081144931.1">
    <property type="nucleotide sequence ID" value="NZ_LVYD01000001.1"/>
</dbReference>
<protein>
    <submittedName>
        <fullName evidence="2">Uncharacterized protein</fullName>
    </submittedName>
</protein>
<name>A0A1V9G9T9_9BACT</name>
<accession>A0A1V9G9T9</accession>
<feature type="compositionally biased region" description="Basic and acidic residues" evidence="1">
    <location>
        <begin position="171"/>
        <end position="180"/>
    </location>
</feature>
<organism evidence="2 3">
    <name type="scientific">Niastella vici</name>
    <dbReference type="NCBI Taxonomy" id="1703345"/>
    <lineage>
        <taxon>Bacteria</taxon>
        <taxon>Pseudomonadati</taxon>
        <taxon>Bacteroidota</taxon>
        <taxon>Chitinophagia</taxon>
        <taxon>Chitinophagales</taxon>
        <taxon>Chitinophagaceae</taxon>
        <taxon>Niastella</taxon>
    </lineage>
</organism>
<proteinExistence type="predicted"/>
<comment type="caution">
    <text evidence="2">The sequence shown here is derived from an EMBL/GenBank/DDBJ whole genome shotgun (WGS) entry which is preliminary data.</text>
</comment>
<dbReference type="Proteomes" id="UP000192796">
    <property type="component" value="Unassembled WGS sequence"/>
</dbReference>